<dbReference type="GO" id="GO:0022625">
    <property type="term" value="C:cytosolic large ribosomal subunit"/>
    <property type="evidence" value="ECO:0007669"/>
    <property type="project" value="TreeGrafter"/>
</dbReference>
<dbReference type="NCBIfam" id="TIGR01308">
    <property type="entry name" value="rpmD_bact"/>
    <property type="match status" value="1"/>
</dbReference>
<gene>
    <name evidence="5" type="primary">rpmD</name>
    <name evidence="7" type="ORF">AVDCRST_MAG74-3863</name>
</gene>
<reference evidence="7" key="1">
    <citation type="submission" date="2020-02" db="EMBL/GenBank/DDBJ databases">
        <authorList>
            <person name="Meier V. D."/>
        </authorList>
    </citation>
    <scope>NUCLEOTIDE SEQUENCE</scope>
    <source>
        <strain evidence="7">AVDCRST_MAG74</strain>
    </source>
</reference>
<evidence type="ECO:0000259" key="6">
    <source>
        <dbReference type="Pfam" id="PF00327"/>
    </source>
</evidence>
<keyword evidence="4 5" id="KW-0687">Ribonucleoprotein</keyword>
<dbReference type="HAMAP" id="MF_01371_B">
    <property type="entry name" value="Ribosomal_uL30_B"/>
    <property type="match status" value="1"/>
</dbReference>
<dbReference type="Gene3D" id="3.30.1390.20">
    <property type="entry name" value="Ribosomal protein L30, ferredoxin-like fold domain"/>
    <property type="match status" value="1"/>
</dbReference>
<dbReference type="InterPro" id="IPR005996">
    <property type="entry name" value="Ribosomal_uL30_bac-type"/>
</dbReference>
<dbReference type="PANTHER" id="PTHR15892">
    <property type="entry name" value="MITOCHONDRIAL RIBOSOMAL PROTEIN L30"/>
    <property type="match status" value="1"/>
</dbReference>
<dbReference type="GO" id="GO:0006412">
    <property type="term" value="P:translation"/>
    <property type="evidence" value="ECO:0007669"/>
    <property type="project" value="UniProtKB-UniRule"/>
</dbReference>
<evidence type="ECO:0000256" key="5">
    <source>
        <dbReference type="HAMAP-Rule" id="MF_01371"/>
    </source>
</evidence>
<dbReference type="SUPFAM" id="SSF55129">
    <property type="entry name" value="Ribosomal protein L30p/L7e"/>
    <property type="match status" value="1"/>
</dbReference>
<proteinExistence type="inferred from homology"/>
<evidence type="ECO:0000256" key="1">
    <source>
        <dbReference type="ARBA" id="ARBA00007594"/>
    </source>
</evidence>
<dbReference type="AlphaFoldDB" id="A0A6J4Q826"/>
<keyword evidence="3 5" id="KW-0689">Ribosomal protein</keyword>
<organism evidence="7">
    <name type="scientific">uncultured Pyrinomonadaceae bacterium</name>
    <dbReference type="NCBI Taxonomy" id="2283094"/>
    <lineage>
        <taxon>Bacteria</taxon>
        <taxon>Pseudomonadati</taxon>
        <taxon>Acidobacteriota</taxon>
        <taxon>Blastocatellia</taxon>
        <taxon>Blastocatellales</taxon>
        <taxon>Pyrinomonadaceae</taxon>
        <taxon>environmental samples</taxon>
    </lineage>
</organism>
<dbReference type="PANTHER" id="PTHR15892:SF2">
    <property type="entry name" value="LARGE RIBOSOMAL SUBUNIT PROTEIN UL30M"/>
    <property type="match status" value="1"/>
</dbReference>
<dbReference type="CDD" id="cd01658">
    <property type="entry name" value="Ribosomal_L30"/>
    <property type="match status" value="1"/>
</dbReference>
<dbReference type="GO" id="GO:0003735">
    <property type="term" value="F:structural constituent of ribosome"/>
    <property type="evidence" value="ECO:0007669"/>
    <property type="project" value="InterPro"/>
</dbReference>
<evidence type="ECO:0000313" key="7">
    <source>
        <dbReference type="EMBL" id="CAA9433059.1"/>
    </source>
</evidence>
<dbReference type="InterPro" id="IPR036919">
    <property type="entry name" value="Ribo_uL30_ferredoxin-like_sf"/>
</dbReference>
<evidence type="ECO:0000256" key="3">
    <source>
        <dbReference type="ARBA" id="ARBA00022980"/>
    </source>
</evidence>
<dbReference type="EMBL" id="CADCUR010000315">
    <property type="protein sequence ID" value="CAA9433059.1"/>
    <property type="molecule type" value="Genomic_DNA"/>
</dbReference>
<evidence type="ECO:0000256" key="4">
    <source>
        <dbReference type="ARBA" id="ARBA00023274"/>
    </source>
</evidence>
<sequence length="85" mass="9825">MKSIDFQKRKSQIENKFMAQSIETQTNGGKIKIQYYRSMIGYSKKQKAVIKSLGITKLNQTVERPDNPSMRGIVEKVPHLLRIVE</sequence>
<feature type="domain" description="Large ribosomal subunit protein uL30-like ferredoxin-like fold" evidence="6">
    <location>
        <begin position="31"/>
        <end position="80"/>
    </location>
</feature>
<accession>A0A6J4Q826</accession>
<dbReference type="InterPro" id="IPR016082">
    <property type="entry name" value="Ribosomal_uL30_ferredoxin-like"/>
</dbReference>
<comment type="subunit">
    <text evidence="2 5">Part of the 50S ribosomal subunit.</text>
</comment>
<protein>
    <recommendedName>
        <fullName evidence="5">Large ribosomal subunit protein uL30</fullName>
    </recommendedName>
</protein>
<evidence type="ECO:0000256" key="2">
    <source>
        <dbReference type="ARBA" id="ARBA00011838"/>
    </source>
</evidence>
<name>A0A6J4Q826_9BACT</name>
<dbReference type="Pfam" id="PF00327">
    <property type="entry name" value="Ribosomal_L30"/>
    <property type="match status" value="1"/>
</dbReference>
<comment type="similarity">
    <text evidence="1 5">Belongs to the universal ribosomal protein uL30 family.</text>
</comment>